<evidence type="ECO:0000256" key="7">
    <source>
        <dbReference type="ARBA" id="ARBA00023136"/>
    </source>
</evidence>
<dbReference type="GO" id="GO:0046475">
    <property type="term" value="P:glycerophospholipid catabolic process"/>
    <property type="evidence" value="ECO:0007669"/>
    <property type="project" value="TreeGrafter"/>
</dbReference>
<evidence type="ECO:0000256" key="4">
    <source>
        <dbReference type="ARBA" id="ARBA00022801"/>
    </source>
</evidence>
<evidence type="ECO:0000256" key="2">
    <source>
        <dbReference type="ARBA" id="ARBA00007277"/>
    </source>
</evidence>
<evidence type="ECO:0000256" key="8">
    <source>
        <dbReference type="ARBA" id="ARBA00036083"/>
    </source>
</evidence>
<comment type="subcellular location">
    <subcellularLocation>
        <location evidence="1">Membrane</location>
    </subcellularLocation>
</comment>
<dbReference type="Gene3D" id="3.20.20.190">
    <property type="entry name" value="Phosphatidylinositol (PI) phosphodiesterase"/>
    <property type="match status" value="1"/>
</dbReference>
<comment type="similarity">
    <text evidence="2">Belongs to the glycerophosphoryl diester phosphodiesterase family.</text>
</comment>
<keyword evidence="4" id="KW-0378">Hydrolase</keyword>
<evidence type="ECO:0000256" key="1">
    <source>
        <dbReference type="ARBA" id="ARBA00004370"/>
    </source>
</evidence>
<dbReference type="PROSITE" id="PS51704">
    <property type="entry name" value="GP_PDE"/>
    <property type="match status" value="1"/>
</dbReference>
<dbReference type="GO" id="GO:0008081">
    <property type="term" value="F:phosphoric diester hydrolase activity"/>
    <property type="evidence" value="ECO:0007669"/>
    <property type="project" value="InterPro"/>
</dbReference>
<dbReference type="PANTHER" id="PTHR42758:SF2">
    <property type="entry name" value="PHOSPHATIDYLGLYCEROL PHOSPHOLIPASE C"/>
    <property type="match status" value="1"/>
</dbReference>
<keyword evidence="7" id="KW-0472">Membrane</keyword>
<dbReference type="Pfam" id="PF03009">
    <property type="entry name" value="GDPD"/>
    <property type="match status" value="1"/>
</dbReference>
<comment type="catalytic activity">
    <reaction evidence="8">
        <text>1-O-hexadecyl-sn-glycero-3-phosphocholine + H2O = 1-O-hexadecyl-sn-glycero-3-phosphate + choline + H(+)</text>
        <dbReference type="Rhea" id="RHEA:41143"/>
        <dbReference type="ChEBI" id="CHEBI:15354"/>
        <dbReference type="ChEBI" id="CHEBI:15377"/>
        <dbReference type="ChEBI" id="CHEBI:15378"/>
        <dbReference type="ChEBI" id="CHEBI:64496"/>
        <dbReference type="ChEBI" id="CHEBI:77580"/>
    </reaction>
    <physiologicalReaction direction="left-to-right" evidence="8">
        <dbReference type="Rhea" id="RHEA:41144"/>
    </physiologicalReaction>
</comment>
<dbReference type="SUPFAM" id="SSF51695">
    <property type="entry name" value="PLC-like phosphodiesterases"/>
    <property type="match status" value="1"/>
</dbReference>
<evidence type="ECO:0000313" key="15">
    <source>
        <dbReference type="Proteomes" id="UP001497623"/>
    </source>
</evidence>
<feature type="domain" description="GP-PDE" evidence="13">
    <location>
        <begin position="38"/>
        <end position="214"/>
    </location>
</feature>
<dbReference type="InterPro" id="IPR030395">
    <property type="entry name" value="GP_PDE_dom"/>
</dbReference>
<evidence type="ECO:0000256" key="10">
    <source>
        <dbReference type="ARBA" id="ARBA00047538"/>
    </source>
</evidence>
<evidence type="ECO:0000256" key="12">
    <source>
        <dbReference type="ARBA" id="ARBA00048947"/>
    </source>
</evidence>
<dbReference type="EMBL" id="CAXKWB010037294">
    <property type="protein sequence ID" value="CAL4149552.1"/>
    <property type="molecule type" value="Genomic_DNA"/>
</dbReference>
<accession>A0AAV2RZI2</accession>
<evidence type="ECO:0000256" key="5">
    <source>
        <dbReference type="ARBA" id="ARBA00022989"/>
    </source>
</evidence>
<reference evidence="14 15" key="1">
    <citation type="submission" date="2024-05" db="EMBL/GenBank/DDBJ databases">
        <authorList>
            <person name="Wallberg A."/>
        </authorList>
    </citation>
    <scope>NUCLEOTIDE SEQUENCE [LARGE SCALE GENOMIC DNA]</scope>
</reference>
<proteinExistence type="inferred from homology"/>
<sequence length="214" mass="24410">MFVIFISGSFVFCYAVASLIFFKFPALLHNKKDVKFICRHIIHRGGASENYENTMTAFKHAVSLGTDMLELDCHLSRDGQVVFSHDSSLVPRIEVSGHIADFDYDDLPSLKEKLPIDFMPGVLYSGNSDDRKFPLLEDVFKAFPNTPINIDIKIDDDELITKVSDLVNTYERQHLTVWGNMKDCVTQKCYKQNPDMCLLFSARSVVLLLLKLYT</sequence>
<keyword evidence="15" id="KW-1185">Reference proteome</keyword>
<evidence type="ECO:0000256" key="3">
    <source>
        <dbReference type="ARBA" id="ARBA00022692"/>
    </source>
</evidence>
<dbReference type="PANTHER" id="PTHR42758">
    <property type="entry name" value="PHOSPHATIDYLGLYCEROL PHOSPHOLIPASE C"/>
    <property type="match status" value="1"/>
</dbReference>
<dbReference type="GO" id="GO:0005789">
    <property type="term" value="C:endoplasmic reticulum membrane"/>
    <property type="evidence" value="ECO:0007669"/>
    <property type="project" value="TreeGrafter"/>
</dbReference>
<keyword evidence="3" id="KW-0812">Transmembrane</keyword>
<keyword evidence="5" id="KW-1133">Transmembrane helix</keyword>
<keyword evidence="6" id="KW-0443">Lipid metabolism</keyword>
<evidence type="ECO:0000313" key="14">
    <source>
        <dbReference type="EMBL" id="CAL4149552.1"/>
    </source>
</evidence>
<comment type="catalytic activity">
    <reaction evidence="9">
        <text>N-(5Z,8Z,11Z,14Z-eicosatetraenoyl)-1-(9Z-octadecenoyl)-sn-glycero-3-phosphoethanolamine + H2O = N-(5Z,8Z,11Z,14Z-eicosatetraenoyl)-ethanolamine + 1-(9Z-octadecenoyl)-sn-glycero-3-phosphate + H(+)</text>
        <dbReference type="Rhea" id="RHEA:45544"/>
        <dbReference type="ChEBI" id="CHEBI:2700"/>
        <dbReference type="ChEBI" id="CHEBI:15377"/>
        <dbReference type="ChEBI" id="CHEBI:15378"/>
        <dbReference type="ChEBI" id="CHEBI:74544"/>
        <dbReference type="ChEBI" id="CHEBI:85223"/>
    </reaction>
    <physiologicalReaction direction="left-to-right" evidence="9">
        <dbReference type="Rhea" id="RHEA:45545"/>
    </physiologicalReaction>
</comment>
<dbReference type="Proteomes" id="UP001497623">
    <property type="component" value="Unassembled WGS sequence"/>
</dbReference>
<organism evidence="14 15">
    <name type="scientific">Meganyctiphanes norvegica</name>
    <name type="common">Northern krill</name>
    <name type="synonym">Thysanopoda norvegica</name>
    <dbReference type="NCBI Taxonomy" id="48144"/>
    <lineage>
        <taxon>Eukaryota</taxon>
        <taxon>Metazoa</taxon>
        <taxon>Ecdysozoa</taxon>
        <taxon>Arthropoda</taxon>
        <taxon>Crustacea</taxon>
        <taxon>Multicrustacea</taxon>
        <taxon>Malacostraca</taxon>
        <taxon>Eumalacostraca</taxon>
        <taxon>Eucarida</taxon>
        <taxon>Euphausiacea</taxon>
        <taxon>Euphausiidae</taxon>
        <taxon>Meganyctiphanes</taxon>
    </lineage>
</organism>
<dbReference type="AlphaFoldDB" id="A0AAV2RZI2"/>
<evidence type="ECO:0000259" key="13">
    <source>
        <dbReference type="PROSITE" id="PS51704"/>
    </source>
</evidence>
<comment type="catalytic activity">
    <reaction evidence="10">
        <text>N-hexadecanoyl-1-(9Z-octadecenoyl)-sn-glycero-3-phosphoethanolamine + H2O = N-hexadecanoylethanolamine + 1-(9Z-octadecenoyl)-sn-glycero-3-phosphate + H(+)</text>
        <dbReference type="Rhea" id="RHEA:53168"/>
        <dbReference type="ChEBI" id="CHEBI:15377"/>
        <dbReference type="ChEBI" id="CHEBI:15378"/>
        <dbReference type="ChEBI" id="CHEBI:71464"/>
        <dbReference type="ChEBI" id="CHEBI:74544"/>
        <dbReference type="ChEBI" id="CHEBI:85217"/>
    </reaction>
    <physiologicalReaction direction="left-to-right" evidence="10">
        <dbReference type="Rhea" id="RHEA:53169"/>
    </physiologicalReaction>
</comment>
<dbReference type="GO" id="GO:0004622">
    <property type="term" value="F:phosphatidylcholine lysophospholipase activity"/>
    <property type="evidence" value="ECO:0007669"/>
    <property type="project" value="TreeGrafter"/>
</dbReference>
<comment type="catalytic activity">
    <reaction evidence="11">
        <text>1-O-(1Z-octadecenyl)-sn-glycero-3-phospho-N-hexadecanoyl-ethanolamine + H2O = 1-O-(1Z-octadecenyl)-sn-glycero-3-phosphate + N-hexadecanoylethanolamine + H(+)</text>
        <dbReference type="Rhea" id="RHEA:53184"/>
        <dbReference type="ChEBI" id="CHEBI:15377"/>
        <dbReference type="ChEBI" id="CHEBI:15378"/>
        <dbReference type="ChEBI" id="CHEBI:71464"/>
        <dbReference type="ChEBI" id="CHEBI:137009"/>
        <dbReference type="ChEBI" id="CHEBI:137017"/>
    </reaction>
    <physiologicalReaction direction="left-to-right" evidence="11">
        <dbReference type="Rhea" id="RHEA:53185"/>
    </physiologicalReaction>
</comment>
<name>A0AAV2RZI2_MEGNR</name>
<comment type="catalytic activity">
    <reaction evidence="12">
        <text>N,1-di-(9Z-octadecenoyl)-sn-glycero-3-phosphoethanolamine + H2O = N-(9Z-octadecenoyl) ethanolamine + 1-(9Z-octadecenoyl)-sn-glycero-3-phosphate + H(+)</text>
        <dbReference type="Rhea" id="RHEA:56460"/>
        <dbReference type="ChEBI" id="CHEBI:15377"/>
        <dbReference type="ChEBI" id="CHEBI:15378"/>
        <dbReference type="ChEBI" id="CHEBI:71466"/>
        <dbReference type="ChEBI" id="CHEBI:74544"/>
        <dbReference type="ChEBI" id="CHEBI:85222"/>
    </reaction>
    <physiologicalReaction direction="left-to-right" evidence="12">
        <dbReference type="Rhea" id="RHEA:56461"/>
    </physiologicalReaction>
</comment>
<dbReference type="InterPro" id="IPR017946">
    <property type="entry name" value="PLC-like_Pdiesterase_TIM-brl"/>
</dbReference>
<gene>
    <name evidence="14" type="ORF">MNOR_LOCUS30466</name>
</gene>
<dbReference type="InterPro" id="IPR052271">
    <property type="entry name" value="GDPD-Related"/>
</dbReference>
<evidence type="ECO:0000256" key="11">
    <source>
        <dbReference type="ARBA" id="ARBA00048580"/>
    </source>
</evidence>
<comment type="caution">
    <text evidence="14">The sequence shown here is derived from an EMBL/GenBank/DDBJ whole genome shotgun (WGS) entry which is preliminary data.</text>
</comment>
<evidence type="ECO:0000256" key="9">
    <source>
        <dbReference type="ARBA" id="ARBA00047392"/>
    </source>
</evidence>
<protein>
    <recommendedName>
        <fullName evidence="13">GP-PDE domain-containing protein</fullName>
    </recommendedName>
</protein>
<evidence type="ECO:0000256" key="6">
    <source>
        <dbReference type="ARBA" id="ARBA00023098"/>
    </source>
</evidence>